<dbReference type="Proteomes" id="UP000247763">
    <property type="component" value="Chromosome"/>
</dbReference>
<dbReference type="AlphaFoldDB" id="A0A2Z3HZS3"/>
<proteinExistence type="predicted"/>
<accession>A0A2Z3HZS3</accession>
<dbReference type="RefSeq" id="WP_110449637.1">
    <property type="nucleotide sequence ID" value="NZ_CP029479.1"/>
</dbReference>
<organism evidence="2 3">
    <name type="scientific">Phenylobacterium parvum</name>
    <dbReference type="NCBI Taxonomy" id="2201350"/>
    <lineage>
        <taxon>Bacteria</taxon>
        <taxon>Pseudomonadati</taxon>
        <taxon>Pseudomonadota</taxon>
        <taxon>Alphaproteobacteria</taxon>
        <taxon>Caulobacterales</taxon>
        <taxon>Caulobacteraceae</taxon>
        <taxon>Phenylobacterium</taxon>
    </lineage>
</organism>
<gene>
    <name evidence="2" type="ORF">HYN04_04425</name>
</gene>
<evidence type="ECO:0000313" key="2">
    <source>
        <dbReference type="EMBL" id="AWM77068.1"/>
    </source>
</evidence>
<protein>
    <submittedName>
        <fullName evidence="2">Uncharacterized protein</fullName>
    </submittedName>
</protein>
<feature type="region of interest" description="Disordered" evidence="1">
    <location>
        <begin position="1"/>
        <end position="40"/>
    </location>
</feature>
<sequence>MTASQAKGRAAERPPVRRLSGLESLQRRGRISRSQRAAGEAYGAVWRRSRAEGSLPSSLSAEAALGLGRGISAPDPGRGLTAAEARLRARHHLAGLRRRLKHHPALVAACDRICGQELTPREAAGGDREAGRLEAVLAIALDLLLRD</sequence>
<keyword evidence="3" id="KW-1185">Reference proteome</keyword>
<evidence type="ECO:0000313" key="3">
    <source>
        <dbReference type="Proteomes" id="UP000247763"/>
    </source>
</evidence>
<reference evidence="3" key="1">
    <citation type="submission" date="2018-05" db="EMBL/GenBank/DDBJ databases">
        <title>Genome sequencing of Phenylobacterium sp. HYN0004.</title>
        <authorList>
            <person name="Yi H."/>
            <person name="Baek C."/>
        </authorList>
    </citation>
    <scope>NUCLEOTIDE SEQUENCE [LARGE SCALE GENOMIC DNA]</scope>
    <source>
        <strain evidence="3">HYN0004</strain>
    </source>
</reference>
<name>A0A2Z3HZS3_9CAUL</name>
<evidence type="ECO:0000256" key="1">
    <source>
        <dbReference type="SAM" id="MobiDB-lite"/>
    </source>
</evidence>
<dbReference type="EMBL" id="CP029479">
    <property type="protein sequence ID" value="AWM77068.1"/>
    <property type="molecule type" value="Genomic_DNA"/>
</dbReference>
<dbReference type="KEGG" id="phb:HYN04_04425"/>
<dbReference type="OrthoDB" id="7210739at2"/>